<organism evidence="10 11">
    <name type="scientific">Pseudooceanicola algae</name>
    <dbReference type="NCBI Taxonomy" id="1537215"/>
    <lineage>
        <taxon>Bacteria</taxon>
        <taxon>Pseudomonadati</taxon>
        <taxon>Pseudomonadota</taxon>
        <taxon>Alphaproteobacteria</taxon>
        <taxon>Rhodobacterales</taxon>
        <taxon>Paracoccaceae</taxon>
        <taxon>Pseudooceanicola</taxon>
    </lineage>
</organism>
<keyword evidence="5 8" id="KW-1133">Transmembrane helix</keyword>
<reference evidence="10 11" key="1">
    <citation type="submission" date="2020-08" db="EMBL/GenBank/DDBJ databases">
        <title>Genome sequence of Rhodobacteraceae bacterium Lw-13e.</title>
        <authorList>
            <person name="Poehlein A."/>
            <person name="Wolter L."/>
            <person name="Daniel R."/>
            <person name="Brinkhoff T."/>
        </authorList>
    </citation>
    <scope>NUCLEOTIDE SEQUENCE [LARGE SCALE GENOMIC DNA]</scope>
    <source>
        <strain evidence="10 11">Lw-13e</strain>
    </source>
</reference>
<keyword evidence="2" id="KW-1003">Cell membrane</keyword>
<feature type="transmembrane region" description="Helical" evidence="8">
    <location>
        <begin position="37"/>
        <end position="56"/>
    </location>
</feature>
<feature type="region of interest" description="Disordered" evidence="7">
    <location>
        <begin position="1"/>
        <end position="23"/>
    </location>
</feature>
<dbReference type="Pfam" id="PF02470">
    <property type="entry name" value="MlaD"/>
    <property type="match status" value="2"/>
</dbReference>
<feature type="compositionally biased region" description="Low complexity" evidence="7">
    <location>
        <begin position="384"/>
        <end position="395"/>
    </location>
</feature>
<feature type="compositionally biased region" description="Gly residues" evidence="7">
    <location>
        <begin position="396"/>
        <end position="407"/>
    </location>
</feature>
<evidence type="ECO:0000313" key="11">
    <source>
        <dbReference type="Proteomes" id="UP000283786"/>
    </source>
</evidence>
<evidence type="ECO:0000313" key="10">
    <source>
        <dbReference type="EMBL" id="QPM91239.1"/>
    </source>
</evidence>
<feature type="compositionally biased region" description="Basic and acidic residues" evidence="7">
    <location>
        <begin position="13"/>
        <end position="23"/>
    </location>
</feature>
<dbReference type="InterPro" id="IPR051800">
    <property type="entry name" value="PqiA-PqiB_transport"/>
</dbReference>
<protein>
    <recommendedName>
        <fullName evidence="9">Mce/MlaD domain-containing protein</fullName>
    </recommendedName>
</protein>
<evidence type="ECO:0000256" key="1">
    <source>
        <dbReference type="ARBA" id="ARBA00004533"/>
    </source>
</evidence>
<keyword evidence="11" id="KW-1185">Reference proteome</keyword>
<evidence type="ECO:0000256" key="2">
    <source>
        <dbReference type="ARBA" id="ARBA00022475"/>
    </source>
</evidence>
<dbReference type="Proteomes" id="UP000283786">
    <property type="component" value="Chromosome"/>
</dbReference>
<dbReference type="GO" id="GO:0005886">
    <property type="term" value="C:plasma membrane"/>
    <property type="evidence" value="ECO:0007669"/>
    <property type="project" value="UniProtKB-SubCell"/>
</dbReference>
<evidence type="ECO:0000256" key="6">
    <source>
        <dbReference type="ARBA" id="ARBA00023136"/>
    </source>
</evidence>
<evidence type="ECO:0000256" key="8">
    <source>
        <dbReference type="SAM" id="Phobius"/>
    </source>
</evidence>
<sequence>MSDPTGPDTPGPDDQRPGADHPELMVKESRRATAERISIIWIVPLLALAIAIGVAWQNFSSRGQTIDITFANAEGISVSETELRYRDVTVGAVEKLAFTDGLEKVVVTVRVEPEVEDYVDSSASFWVVRPEVTAQGVTGLGTVLSGVYIQGSWDNDPGGLQREFTGASQAPLNAIGRPGLKIRLRAAAESGLTGNTPIEFRGIQVGDLGEAQISDDGTTVEANAIIYEPHDKMISSATRFWDSSGISFSIGASGAEVNFTSLSSLLRGGITFSSVVSGGQPVEQGSTFTVYSDESTARATAFREEEGDTLSFSAIFDDNVPGLAPGSAVTYGGLRIGSVKAVNGTVEPARFGDDKVRLLATFEVDSGLLGLPAGGIGSDTGSDATSDAGVSTSGTGTSGTGTSGAGTAGTSDSTTPQPANSGQQAIAFFQEKVKTGGIRARLATASILTGGLKIEMVRMPDAPAAEIDMTGSPNPLFPTTASAITDVSATAQGVFERINDLPVEQVMQSAINIMNNVSRLVGGDDMQAVPGEVRGLLGDARGFVASPQLQALPGRLDGVTEQIETLVQALNTRDLAGRLTEAMAGVTEVARSADTAIAGLPQLLDSLNTIAAKAETVPLADLAQTLDQLMTSADTLLAEPGTQQLPQSLSEALDELRGVLTDLRNGGAVSNLNQTLASARSAADSISDAAQDLPALLNRTETVLTQAGTTLQGYDANSGLGRQAGQTMREIDRAAAAIAALARELERNPNALFFGR</sequence>
<dbReference type="PANTHER" id="PTHR30462:SF2">
    <property type="entry name" value="INTERMEMBRANE TRANSPORT PROTEIN PQIB"/>
    <property type="match status" value="1"/>
</dbReference>
<keyword evidence="3" id="KW-0997">Cell inner membrane</keyword>
<dbReference type="InterPro" id="IPR003399">
    <property type="entry name" value="Mce/MlaD"/>
</dbReference>
<feature type="domain" description="Mce/MlaD" evidence="9">
    <location>
        <begin position="62"/>
        <end position="149"/>
    </location>
</feature>
<dbReference type="OrthoDB" id="9806984at2"/>
<dbReference type="KEGG" id="palw:PSAL_024900"/>
<dbReference type="AlphaFoldDB" id="A0A418SAU0"/>
<feature type="domain" description="Mce/MlaD" evidence="9">
    <location>
        <begin position="179"/>
        <end position="237"/>
    </location>
</feature>
<comment type="subcellular location">
    <subcellularLocation>
        <location evidence="1">Cell inner membrane</location>
    </subcellularLocation>
</comment>
<accession>A0A418SAU0</accession>
<evidence type="ECO:0000256" key="5">
    <source>
        <dbReference type="ARBA" id="ARBA00022989"/>
    </source>
</evidence>
<gene>
    <name evidence="10" type="ORF">PSAL_024900</name>
</gene>
<keyword evidence="4 8" id="KW-0812">Transmembrane</keyword>
<evidence type="ECO:0000259" key="9">
    <source>
        <dbReference type="Pfam" id="PF02470"/>
    </source>
</evidence>
<evidence type="ECO:0000256" key="7">
    <source>
        <dbReference type="SAM" id="MobiDB-lite"/>
    </source>
</evidence>
<keyword evidence="6 8" id="KW-0472">Membrane</keyword>
<evidence type="ECO:0000256" key="3">
    <source>
        <dbReference type="ARBA" id="ARBA00022519"/>
    </source>
</evidence>
<dbReference type="EMBL" id="CP060436">
    <property type="protein sequence ID" value="QPM91239.1"/>
    <property type="molecule type" value="Genomic_DNA"/>
</dbReference>
<proteinExistence type="predicted"/>
<name>A0A418SAU0_9RHOB</name>
<feature type="region of interest" description="Disordered" evidence="7">
    <location>
        <begin position="375"/>
        <end position="421"/>
    </location>
</feature>
<dbReference type="RefSeq" id="WP_119840958.1">
    <property type="nucleotide sequence ID" value="NZ_CP060436.1"/>
</dbReference>
<dbReference type="PANTHER" id="PTHR30462">
    <property type="entry name" value="INTERMEMBRANE TRANSPORT PROTEIN PQIB-RELATED"/>
    <property type="match status" value="1"/>
</dbReference>
<evidence type="ECO:0000256" key="4">
    <source>
        <dbReference type="ARBA" id="ARBA00022692"/>
    </source>
</evidence>